<evidence type="ECO:0000256" key="6">
    <source>
        <dbReference type="RuleBase" id="RU000716"/>
    </source>
</evidence>
<evidence type="ECO:0000313" key="9">
    <source>
        <dbReference type="EMBL" id="GHE23370.1"/>
    </source>
</evidence>
<dbReference type="InterPro" id="IPR013324">
    <property type="entry name" value="RNA_pol_sigma_r3/r4-like"/>
</dbReference>
<evidence type="ECO:0000259" key="7">
    <source>
        <dbReference type="Pfam" id="PF04542"/>
    </source>
</evidence>
<evidence type="ECO:0000259" key="8">
    <source>
        <dbReference type="Pfam" id="PF08281"/>
    </source>
</evidence>
<dbReference type="PANTHER" id="PTHR43133:SF51">
    <property type="entry name" value="RNA POLYMERASE SIGMA FACTOR"/>
    <property type="match status" value="1"/>
</dbReference>
<dbReference type="CDD" id="cd06171">
    <property type="entry name" value="Sigma70_r4"/>
    <property type="match status" value="1"/>
</dbReference>
<feature type="domain" description="RNA polymerase sigma factor 70 region 4 type 2" evidence="8">
    <location>
        <begin position="117"/>
        <end position="168"/>
    </location>
</feature>
<keyword evidence="10" id="KW-1185">Reference proteome</keyword>
<evidence type="ECO:0000256" key="3">
    <source>
        <dbReference type="ARBA" id="ARBA00023082"/>
    </source>
</evidence>
<evidence type="ECO:0000256" key="1">
    <source>
        <dbReference type="ARBA" id="ARBA00010641"/>
    </source>
</evidence>
<organism evidence="9 10">
    <name type="scientific">Sphingobacterium griseoflavum</name>
    <dbReference type="NCBI Taxonomy" id="1474952"/>
    <lineage>
        <taxon>Bacteria</taxon>
        <taxon>Pseudomonadati</taxon>
        <taxon>Bacteroidota</taxon>
        <taxon>Sphingobacteriia</taxon>
        <taxon>Sphingobacteriales</taxon>
        <taxon>Sphingobacteriaceae</taxon>
        <taxon>Sphingobacterium</taxon>
    </lineage>
</organism>
<evidence type="ECO:0000256" key="4">
    <source>
        <dbReference type="ARBA" id="ARBA00023125"/>
    </source>
</evidence>
<comment type="similarity">
    <text evidence="1 6">Belongs to the sigma-70 factor family. ECF subfamily.</text>
</comment>
<dbReference type="PANTHER" id="PTHR43133">
    <property type="entry name" value="RNA POLYMERASE ECF-TYPE SIGMA FACTO"/>
    <property type="match status" value="1"/>
</dbReference>
<dbReference type="InterPro" id="IPR007627">
    <property type="entry name" value="RNA_pol_sigma70_r2"/>
</dbReference>
<dbReference type="InterPro" id="IPR014284">
    <property type="entry name" value="RNA_pol_sigma-70_dom"/>
</dbReference>
<dbReference type="Gene3D" id="1.10.10.10">
    <property type="entry name" value="Winged helix-like DNA-binding domain superfamily/Winged helix DNA-binding domain"/>
    <property type="match status" value="1"/>
</dbReference>
<gene>
    <name evidence="9" type="primary">algU</name>
    <name evidence="9" type="ORF">GCM10017764_03380</name>
</gene>
<dbReference type="InterPro" id="IPR013325">
    <property type="entry name" value="RNA_pol_sigma_r2"/>
</dbReference>
<keyword evidence="3 6" id="KW-0731">Sigma factor</keyword>
<proteinExistence type="inferred from homology"/>
<keyword evidence="4 6" id="KW-0238">DNA-binding</keyword>
<dbReference type="InterPro" id="IPR036388">
    <property type="entry name" value="WH-like_DNA-bd_sf"/>
</dbReference>
<sequence length="183" mass="21358">MDNLYIEKVLAGDRHAFRYFIHTYKDMAFSVALSLVKQEHLAEEVAQEAFLQAYLSLASFKRQAKFSTWLYRIVLRCGYKLLQKRGILSVELDLAAHDQGYEETTFDKLLRDEQKQLVNEALLHIPANESLALRLFYLEELSLQELCEVTGWTNAHVKVILFRARKRMYQALGKLMKSPYYGT</sequence>
<feature type="domain" description="RNA polymerase sigma-70 region 2" evidence="7">
    <location>
        <begin position="21"/>
        <end position="84"/>
    </location>
</feature>
<evidence type="ECO:0000256" key="2">
    <source>
        <dbReference type="ARBA" id="ARBA00023015"/>
    </source>
</evidence>
<evidence type="ECO:0000313" key="10">
    <source>
        <dbReference type="Proteomes" id="UP000620550"/>
    </source>
</evidence>
<dbReference type="InterPro" id="IPR000838">
    <property type="entry name" value="RNA_pol_sigma70_ECF_CS"/>
</dbReference>
<comment type="caution">
    <text evidence="9">The sequence shown here is derived from an EMBL/GenBank/DDBJ whole genome shotgun (WGS) entry which is preliminary data.</text>
</comment>
<keyword evidence="5 6" id="KW-0804">Transcription</keyword>
<evidence type="ECO:0000256" key="5">
    <source>
        <dbReference type="ARBA" id="ARBA00023163"/>
    </source>
</evidence>
<reference evidence="10" key="1">
    <citation type="journal article" date="2019" name="Int. J. Syst. Evol. Microbiol.">
        <title>The Global Catalogue of Microorganisms (GCM) 10K type strain sequencing project: providing services to taxonomists for standard genome sequencing and annotation.</title>
        <authorList>
            <consortium name="The Broad Institute Genomics Platform"/>
            <consortium name="The Broad Institute Genome Sequencing Center for Infectious Disease"/>
            <person name="Wu L."/>
            <person name="Ma J."/>
        </authorList>
    </citation>
    <scope>NUCLEOTIDE SEQUENCE [LARGE SCALE GENOMIC DNA]</scope>
    <source>
        <strain evidence="10">CGMCC 1.12966</strain>
    </source>
</reference>
<dbReference type="Proteomes" id="UP000620550">
    <property type="component" value="Unassembled WGS sequence"/>
</dbReference>
<name>A0ABQ3HTP5_9SPHI</name>
<dbReference type="InterPro" id="IPR039425">
    <property type="entry name" value="RNA_pol_sigma-70-like"/>
</dbReference>
<keyword evidence="2 6" id="KW-0805">Transcription regulation</keyword>
<dbReference type="InterPro" id="IPR013249">
    <property type="entry name" value="RNA_pol_sigma70_r4_t2"/>
</dbReference>
<dbReference type="NCBIfam" id="TIGR02937">
    <property type="entry name" value="sigma70-ECF"/>
    <property type="match status" value="1"/>
</dbReference>
<dbReference type="Gene3D" id="1.10.1740.10">
    <property type="match status" value="1"/>
</dbReference>
<dbReference type="SUPFAM" id="SSF88946">
    <property type="entry name" value="Sigma2 domain of RNA polymerase sigma factors"/>
    <property type="match status" value="1"/>
</dbReference>
<dbReference type="Pfam" id="PF04542">
    <property type="entry name" value="Sigma70_r2"/>
    <property type="match status" value="1"/>
</dbReference>
<dbReference type="EMBL" id="BNAF01000001">
    <property type="protein sequence ID" value="GHE23370.1"/>
    <property type="molecule type" value="Genomic_DNA"/>
</dbReference>
<dbReference type="PROSITE" id="PS01063">
    <property type="entry name" value="SIGMA70_ECF"/>
    <property type="match status" value="1"/>
</dbReference>
<accession>A0ABQ3HTP5</accession>
<protein>
    <recommendedName>
        <fullName evidence="6">RNA polymerase sigma factor</fullName>
    </recommendedName>
</protein>
<dbReference type="SUPFAM" id="SSF88659">
    <property type="entry name" value="Sigma3 and sigma4 domains of RNA polymerase sigma factors"/>
    <property type="match status" value="1"/>
</dbReference>
<dbReference type="RefSeq" id="WP_189624859.1">
    <property type="nucleotide sequence ID" value="NZ_BNAF01000001.1"/>
</dbReference>
<dbReference type="Pfam" id="PF08281">
    <property type="entry name" value="Sigma70_r4_2"/>
    <property type="match status" value="1"/>
</dbReference>